<evidence type="ECO:0000259" key="1">
    <source>
        <dbReference type="Pfam" id="PF18741"/>
    </source>
</evidence>
<dbReference type="AlphaFoldDB" id="A0A6P0GKS4"/>
<dbReference type="InterPro" id="IPR011335">
    <property type="entry name" value="Restrct_endonuc-II-like"/>
</dbReference>
<feature type="domain" description="Restriction endonuclease type II-like" evidence="1">
    <location>
        <begin position="235"/>
        <end position="297"/>
    </location>
</feature>
<dbReference type="Proteomes" id="UP000471126">
    <property type="component" value="Unassembled WGS sequence"/>
</dbReference>
<comment type="caution">
    <text evidence="2">The sequence shown here is derived from an EMBL/GenBank/DDBJ whole genome shotgun (WGS) entry which is preliminary data.</text>
</comment>
<reference evidence="2 3" key="1">
    <citation type="submission" date="2019-12" db="EMBL/GenBank/DDBJ databases">
        <title>WGS of CPCC 203550 I12A-02606.</title>
        <authorList>
            <person name="Jiang Z."/>
        </authorList>
    </citation>
    <scope>NUCLEOTIDE SEQUENCE [LARGE SCALE GENOMIC DNA]</scope>
    <source>
        <strain evidence="2 3">I12A-02606</strain>
    </source>
</reference>
<proteinExistence type="predicted"/>
<name>A0A6P0GKS4_9ACTN</name>
<gene>
    <name evidence="2" type="ORF">GCU54_18210</name>
</gene>
<organism evidence="2 3">
    <name type="scientific">Geodermatophilus normandii</name>
    <dbReference type="NCBI Taxonomy" id="1137989"/>
    <lineage>
        <taxon>Bacteria</taxon>
        <taxon>Bacillati</taxon>
        <taxon>Actinomycetota</taxon>
        <taxon>Actinomycetes</taxon>
        <taxon>Geodermatophilales</taxon>
        <taxon>Geodermatophilaceae</taxon>
        <taxon>Geodermatophilus</taxon>
    </lineage>
</organism>
<accession>A0A6P0GKS4</accession>
<evidence type="ECO:0000313" key="3">
    <source>
        <dbReference type="Proteomes" id="UP000471126"/>
    </source>
</evidence>
<protein>
    <submittedName>
        <fullName evidence="2">DUF559 domain-containing protein</fullName>
    </submittedName>
</protein>
<dbReference type="RefSeq" id="WP_163477989.1">
    <property type="nucleotide sequence ID" value="NZ_JAAGWE010000032.1"/>
</dbReference>
<dbReference type="Gene3D" id="3.40.960.10">
    <property type="entry name" value="VSR Endonuclease"/>
    <property type="match status" value="1"/>
</dbReference>
<dbReference type="InterPro" id="IPR049468">
    <property type="entry name" value="Restrct_endonuc-II-like_dom"/>
</dbReference>
<dbReference type="Pfam" id="PF18741">
    <property type="entry name" value="MTES_1575"/>
    <property type="match status" value="1"/>
</dbReference>
<dbReference type="SUPFAM" id="SSF52980">
    <property type="entry name" value="Restriction endonuclease-like"/>
    <property type="match status" value="1"/>
</dbReference>
<dbReference type="EMBL" id="JAAGWE010000032">
    <property type="protein sequence ID" value="NEM07919.1"/>
    <property type="molecule type" value="Genomic_DNA"/>
</dbReference>
<evidence type="ECO:0000313" key="2">
    <source>
        <dbReference type="EMBL" id="NEM07919.1"/>
    </source>
</evidence>
<sequence length="306" mass="33335">MHDLAALLPHGAARRDRLTLATSSSSVSRWLARGDVLLLHPGVLALADRVGEWPVRARAAVLWARGPLSHLSALAVHGLAPVTSGPLHVTVPAGRWPRGVDGVIVHCTTRPLEPVAVAGLPALGAPRSLVDAWGWAASPRRNPRAEREMVVVRQAVIEAVRTRAVDLEDLRRASARQRKHGGRTALDELLDLVAGGCQSELEVFGVLHVLRAPGIPPFIQQHRVAIPGGRTVVLDAAWPGPRVAVELDGAAFHGSREQRERDLRRDTALAGLGWVVLRFSYRRLTTDPEGCRREIEAVLRRRLTDR</sequence>